<keyword evidence="3" id="KW-1185">Reference proteome</keyword>
<name>A0A8J3HXX0_9CHLR</name>
<protein>
    <recommendedName>
        <fullName evidence="1">Tagaturonate/fructuronate epimerase</fullName>
        <shortName evidence="1">D-TagA/D-FruA epimerase</shortName>
        <ecNumber evidence="1">5.1.2.7</ecNumber>
    </recommendedName>
</protein>
<gene>
    <name evidence="1" type="primary">uxaE</name>
    <name evidence="2" type="ORF">KSX_43800</name>
</gene>
<feature type="active site" description="Proton donor" evidence="1">
    <location>
        <position position="262"/>
    </location>
</feature>
<keyword evidence="1" id="KW-0479">Metal-binding</keyword>
<proteinExistence type="inferred from homology"/>
<comment type="cofactor">
    <cofactor evidence="1">
        <name>a divalent metal cation</name>
        <dbReference type="ChEBI" id="CHEBI:60240"/>
    </cofactor>
</comment>
<dbReference type="GO" id="GO:0046872">
    <property type="term" value="F:metal ion binding"/>
    <property type="evidence" value="ECO:0007669"/>
    <property type="project" value="UniProtKB-UniRule"/>
</dbReference>
<dbReference type="AlphaFoldDB" id="A0A8J3HXX0"/>
<sequence length="477" mass="53562">MSDLSSLPILPQSVVEYEGTTYALMNLEGERMLVVAGQTAGFVGTPHDQPSALLCSLLAENADTLRQRLPWLQPVTLGLRTSAGMGDRLGFATPGHIQAIQGTGVAPIFAQQSVRENTRTGRTPQQVLDDAMWGAFEMGWREAWGADADHLKTLADIDPFVEAGYTFYTIDPGDYVDDDADTAPLERLREKVSALPWDELETTMQDTQVRYLTTVDLDGRPLPFDAQALYSAVAKYGAAIAHTARMARRLRELMGTRPFELEMSVDETGTTTRLQEHFYIVSELKRLGVPLVSMAPRFVGRFEKGVDYIGSLDELQRNLAGHAAIMRHFGNSYKLSLHTGSDKFDVYPPAMRYTQGLVHLKTAGTSYLEALRLLATVETDLFREILTFARERYEEDRKTYHVSASLDKVPASDELTDEQLPSLLEQFDARQVLHVTFGSALDRFGAALERALVRHREEYYAFIKRHFVRHLEPLRLQ</sequence>
<evidence type="ECO:0000256" key="1">
    <source>
        <dbReference type="HAMAP-Rule" id="MF_02243"/>
    </source>
</evidence>
<comment type="catalytic activity">
    <reaction evidence="1">
        <text>keto-D-tagaturonate = keto-D-fructuronate</text>
        <dbReference type="Rhea" id="RHEA:51656"/>
        <dbReference type="ChEBI" id="CHEBI:17886"/>
        <dbReference type="ChEBI" id="CHEBI:59881"/>
        <dbReference type="EC" id="5.1.2.7"/>
    </reaction>
</comment>
<keyword evidence="1" id="KW-0413">Isomerase</keyword>
<comment type="caution">
    <text evidence="2">The sequence shown here is derived from an EMBL/GenBank/DDBJ whole genome shotgun (WGS) entry which is preliminary data.</text>
</comment>
<accession>A0A8J3HXX0</accession>
<dbReference type="HAMAP" id="MF_02243">
    <property type="entry name" value="UxaE"/>
    <property type="match status" value="1"/>
</dbReference>
<dbReference type="GO" id="GO:0016856">
    <property type="term" value="F:racemase and epimerase activity, acting on hydroxy acids and derivatives"/>
    <property type="evidence" value="ECO:0007669"/>
    <property type="project" value="UniProtKB-UniRule"/>
</dbReference>
<feature type="active site" description="Proton acceptor" evidence="1">
    <location>
        <position position="149"/>
    </location>
</feature>
<dbReference type="Proteomes" id="UP000612362">
    <property type="component" value="Unassembled WGS sequence"/>
</dbReference>
<dbReference type="RefSeq" id="WP_220195607.1">
    <property type="nucleotide sequence ID" value="NZ_BNJF01000002.1"/>
</dbReference>
<dbReference type="InterPro" id="IPR032586">
    <property type="entry name" value="UxaE"/>
</dbReference>
<comment type="similarity">
    <text evidence="1">Belongs to the UxaE family.</text>
</comment>
<reference evidence="2" key="1">
    <citation type="submission" date="2020-10" db="EMBL/GenBank/DDBJ databases">
        <title>Taxonomic study of unclassified bacteria belonging to the class Ktedonobacteria.</title>
        <authorList>
            <person name="Yabe S."/>
            <person name="Wang C.M."/>
            <person name="Zheng Y."/>
            <person name="Sakai Y."/>
            <person name="Cavaletti L."/>
            <person name="Monciardini P."/>
            <person name="Donadio S."/>
        </authorList>
    </citation>
    <scope>NUCLEOTIDE SEQUENCE</scope>
    <source>
        <strain evidence="2">SOSP1-1</strain>
    </source>
</reference>
<dbReference type="EMBL" id="BNJF01000002">
    <property type="protein sequence ID" value="GHO46217.1"/>
    <property type="molecule type" value="Genomic_DNA"/>
</dbReference>
<feature type="binding site" evidence="1">
    <location>
        <position position="304"/>
    </location>
    <ligand>
        <name>a divalent metal cation</name>
        <dbReference type="ChEBI" id="CHEBI:60240"/>
    </ligand>
</feature>
<dbReference type="Pfam" id="PF16257">
    <property type="entry name" value="UxaE"/>
    <property type="match status" value="1"/>
</dbReference>
<dbReference type="EC" id="5.1.2.7" evidence="1"/>
<evidence type="ECO:0000313" key="2">
    <source>
        <dbReference type="EMBL" id="GHO46217.1"/>
    </source>
</evidence>
<comment type="function">
    <text evidence="1">Catalyzes the epimerization of D-tagaturonate (D-TagA) to D-fructuronate (D-FruA).</text>
</comment>
<feature type="binding site" evidence="1">
    <location>
        <position position="150"/>
    </location>
    <ligand>
        <name>a divalent metal cation</name>
        <dbReference type="ChEBI" id="CHEBI:60240"/>
    </ligand>
</feature>
<feature type="binding site" evidence="1">
    <location>
        <position position="338"/>
    </location>
    <ligand>
        <name>a divalent metal cation</name>
        <dbReference type="ChEBI" id="CHEBI:60240"/>
    </ligand>
</feature>
<organism evidence="2 3">
    <name type="scientific">Ktedonospora formicarum</name>
    <dbReference type="NCBI Taxonomy" id="2778364"/>
    <lineage>
        <taxon>Bacteria</taxon>
        <taxon>Bacillati</taxon>
        <taxon>Chloroflexota</taxon>
        <taxon>Ktedonobacteria</taxon>
        <taxon>Ktedonobacterales</taxon>
        <taxon>Ktedonobacteraceae</taxon>
        <taxon>Ktedonospora</taxon>
    </lineage>
</organism>
<evidence type="ECO:0000313" key="3">
    <source>
        <dbReference type="Proteomes" id="UP000612362"/>
    </source>
</evidence>